<feature type="transmembrane region" description="Helical" evidence="6">
    <location>
        <begin position="465"/>
        <end position="486"/>
    </location>
</feature>
<dbReference type="InterPro" id="IPR045225">
    <property type="entry name" value="Uracil/uridine/allantoin_perm"/>
</dbReference>
<comment type="subcellular location">
    <subcellularLocation>
        <location evidence="1">Membrane</location>
        <topology evidence="1">Multi-pass membrane protein</topology>
    </subcellularLocation>
</comment>
<feature type="transmembrane region" description="Helical" evidence="6">
    <location>
        <begin position="194"/>
        <end position="213"/>
    </location>
</feature>
<evidence type="ECO:0000256" key="4">
    <source>
        <dbReference type="ARBA" id="ARBA00022989"/>
    </source>
</evidence>
<comment type="caution">
    <text evidence="7">The sequence shown here is derived from an EMBL/GenBank/DDBJ whole genome shotgun (WGS) entry which is preliminary data.</text>
</comment>
<dbReference type="Proteomes" id="UP001174694">
    <property type="component" value="Unassembled WGS sequence"/>
</dbReference>
<gene>
    <name evidence="7" type="ORF">NKR23_g6632</name>
</gene>
<evidence type="ECO:0000256" key="1">
    <source>
        <dbReference type="ARBA" id="ARBA00004141"/>
    </source>
</evidence>
<dbReference type="AlphaFoldDB" id="A0AA38VNZ4"/>
<dbReference type="InterPro" id="IPR001248">
    <property type="entry name" value="Pur-cyt_permease"/>
</dbReference>
<evidence type="ECO:0000256" key="3">
    <source>
        <dbReference type="ARBA" id="ARBA00022692"/>
    </source>
</evidence>
<dbReference type="EMBL" id="JANBVO010000019">
    <property type="protein sequence ID" value="KAJ9143382.1"/>
    <property type="molecule type" value="Genomic_DNA"/>
</dbReference>
<keyword evidence="5 6" id="KW-0472">Membrane</keyword>
<dbReference type="GO" id="GO:0015205">
    <property type="term" value="F:nucleobase transmembrane transporter activity"/>
    <property type="evidence" value="ECO:0007669"/>
    <property type="project" value="TreeGrafter"/>
</dbReference>
<evidence type="ECO:0000256" key="5">
    <source>
        <dbReference type="ARBA" id="ARBA00023136"/>
    </source>
</evidence>
<sequence length="569" mass="62286">MLPLNANSASLETIRSKLYAGARTVKLRSTSLESWKLPKQSSTLAPDYVWSNPDQDPVPKEKQTWTAWTFVGYWFSDLFTVAGWQAASSALLLGLGTTDAILVALVAGICNAVPTVLNGAIGSQLHIPFPIAIRASFGYWFSYFAVITRCILALFWFSIQGYGGASAVAAVITAIWPSFATLPNHLPDNAGTTTQMMVAYVVYNAIQFPLLIIPTHKLQALFLAKAILVPPMVIAMTVWSCRRASGTGAIFSIQPTVSGSERAWLWLSTMTSVTGGYSTLAVNIPDFSRFSRTPNAQFWQLPLIPFFKVFTSIFGIICTGASLHIYGSYIWNPLTIVSSWGSTPGGRFAAFVCACIWLLAQLCCNISANSVSFANDVTTLLPRYFNIRRGVVFASVVGAWALVPWKIQESASSLLSFMSGYAVVLGPFAGIMCCDFWLVRRGRLDVAALYDPKGRYVYNKYGTNWRAFLIVFSIVGPLLPGLAHAINSSIALGKGLQHLYSINWLFGFFASIVIYYILMTIFPARNTMMQDVEVLEGIDSERGYEHANPPGVNDKGMPRGDIISIAKSD</sequence>
<dbReference type="Gene3D" id="1.10.4160.10">
    <property type="entry name" value="Hydantoin permease"/>
    <property type="match status" value="1"/>
</dbReference>
<dbReference type="GO" id="GO:0005886">
    <property type="term" value="C:plasma membrane"/>
    <property type="evidence" value="ECO:0007669"/>
    <property type="project" value="TreeGrafter"/>
</dbReference>
<accession>A0AA38VNZ4</accession>
<dbReference type="CDD" id="cd11482">
    <property type="entry name" value="SLC-NCS1sbd_NRT1-like"/>
    <property type="match status" value="1"/>
</dbReference>
<evidence type="ECO:0000313" key="8">
    <source>
        <dbReference type="Proteomes" id="UP001174694"/>
    </source>
</evidence>
<reference evidence="7" key="1">
    <citation type="submission" date="2022-07" db="EMBL/GenBank/DDBJ databases">
        <title>Fungi with potential for degradation of polypropylene.</title>
        <authorList>
            <person name="Gostincar C."/>
        </authorList>
    </citation>
    <scope>NUCLEOTIDE SEQUENCE</scope>
    <source>
        <strain evidence="7">EXF-13308</strain>
    </source>
</reference>
<protein>
    <submittedName>
        <fullName evidence="7">Uracil permease</fullName>
    </submittedName>
</protein>
<feature type="transmembrane region" description="Helical" evidence="6">
    <location>
        <begin position="65"/>
        <end position="84"/>
    </location>
</feature>
<evidence type="ECO:0000256" key="6">
    <source>
        <dbReference type="SAM" id="Phobius"/>
    </source>
</evidence>
<comment type="similarity">
    <text evidence="2">Belongs to the purine-cytosine permease (2.A.39) family.</text>
</comment>
<feature type="transmembrane region" description="Helical" evidence="6">
    <location>
        <begin position="91"/>
        <end position="117"/>
    </location>
</feature>
<evidence type="ECO:0000313" key="7">
    <source>
        <dbReference type="EMBL" id="KAJ9143382.1"/>
    </source>
</evidence>
<keyword evidence="4 6" id="KW-1133">Transmembrane helix</keyword>
<feature type="transmembrane region" description="Helical" evidence="6">
    <location>
        <begin position="346"/>
        <end position="368"/>
    </location>
</feature>
<feature type="transmembrane region" description="Helical" evidence="6">
    <location>
        <begin position="419"/>
        <end position="439"/>
    </location>
</feature>
<feature type="transmembrane region" description="Helical" evidence="6">
    <location>
        <begin position="164"/>
        <end position="182"/>
    </location>
</feature>
<feature type="transmembrane region" description="Helical" evidence="6">
    <location>
        <begin position="220"/>
        <end position="239"/>
    </location>
</feature>
<dbReference type="PANTHER" id="PTHR30618:SF0">
    <property type="entry name" value="PURINE-URACIL PERMEASE NCS1"/>
    <property type="match status" value="1"/>
</dbReference>
<dbReference type="FunFam" id="1.10.4160.10:FF:000001">
    <property type="entry name" value="Uracil permease, putative"/>
    <property type="match status" value="1"/>
</dbReference>
<feature type="transmembrane region" description="Helical" evidence="6">
    <location>
        <begin position="263"/>
        <end position="282"/>
    </location>
</feature>
<proteinExistence type="inferred from homology"/>
<feature type="transmembrane region" description="Helical" evidence="6">
    <location>
        <begin position="389"/>
        <end position="407"/>
    </location>
</feature>
<organism evidence="7 8">
    <name type="scientific">Pleurostoma richardsiae</name>
    <dbReference type="NCBI Taxonomy" id="41990"/>
    <lineage>
        <taxon>Eukaryota</taxon>
        <taxon>Fungi</taxon>
        <taxon>Dikarya</taxon>
        <taxon>Ascomycota</taxon>
        <taxon>Pezizomycotina</taxon>
        <taxon>Sordariomycetes</taxon>
        <taxon>Sordariomycetidae</taxon>
        <taxon>Calosphaeriales</taxon>
        <taxon>Pleurostomataceae</taxon>
        <taxon>Pleurostoma</taxon>
    </lineage>
</organism>
<evidence type="ECO:0000256" key="2">
    <source>
        <dbReference type="ARBA" id="ARBA00008974"/>
    </source>
</evidence>
<dbReference type="PANTHER" id="PTHR30618">
    <property type="entry name" value="NCS1 FAMILY PURINE/PYRIMIDINE TRANSPORTER"/>
    <property type="match status" value="1"/>
</dbReference>
<feature type="transmembrane region" description="Helical" evidence="6">
    <location>
        <begin position="498"/>
        <end position="518"/>
    </location>
</feature>
<keyword evidence="3 6" id="KW-0812">Transmembrane</keyword>
<feature type="transmembrane region" description="Helical" evidence="6">
    <location>
        <begin position="303"/>
        <end position="326"/>
    </location>
</feature>
<keyword evidence="8" id="KW-1185">Reference proteome</keyword>
<name>A0AA38VNZ4_9PEZI</name>
<dbReference type="Pfam" id="PF02133">
    <property type="entry name" value="Transp_cyt_pur"/>
    <property type="match status" value="1"/>
</dbReference>